<reference evidence="1 2" key="1">
    <citation type="journal article" date="2011" name="PLoS Pathog.">
        <title>Dynamic evolution of pathogenicity revealed by sequencing and comparative genomics of 19 Pseudomonas syringae isolates.</title>
        <authorList>
            <person name="Baltrus D.A."/>
            <person name="Nishimura M.T."/>
            <person name="Romanchuk A."/>
            <person name="Chang J.H."/>
            <person name="Mukhtar M.S."/>
            <person name="Cherkis K."/>
            <person name="Roach J."/>
            <person name="Grant S.R."/>
            <person name="Jones C.D."/>
            <person name="Dangl J.L."/>
        </authorList>
    </citation>
    <scope>NUCLEOTIDE SEQUENCE [LARGE SCALE GENOMIC DNA]</scope>
    <source>
        <strain evidence="2">race 4</strain>
    </source>
</reference>
<feature type="non-terminal residue" evidence="1">
    <location>
        <position position="1"/>
    </location>
</feature>
<dbReference type="BioCyc" id="PSYR875330:G11XH-7365-MONOMER"/>
<dbReference type="Proteomes" id="UP000005466">
    <property type="component" value="Unassembled WGS sequence"/>
</dbReference>
<proteinExistence type="predicted"/>
<dbReference type="AlphaFoldDB" id="F3CHX6"/>
<sequence length="47" mass="4904">QEQHGGFEGDQVLQGWKGLDTHSGSCCGQVYKGSGNGVASSQSLNKH</sequence>
<evidence type="ECO:0000313" key="1">
    <source>
        <dbReference type="EMBL" id="EGH18868.1"/>
    </source>
</evidence>
<comment type="caution">
    <text evidence="1">The sequence shown here is derived from an EMBL/GenBank/DDBJ whole genome shotgun (WGS) entry which is preliminary data.</text>
</comment>
<gene>
    <name evidence="1" type="ORF">Pgy4_38498</name>
</gene>
<dbReference type="EMBL" id="ADWY01003271">
    <property type="protein sequence ID" value="EGH18868.1"/>
    <property type="molecule type" value="Genomic_DNA"/>
</dbReference>
<feature type="non-terminal residue" evidence="1">
    <location>
        <position position="47"/>
    </location>
</feature>
<accession>F3CHX6</accession>
<evidence type="ECO:0000313" key="2">
    <source>
        <dbReference type="Proteomes" id="UP000005466"/>
    </source>
</evidence>
<protein>
    <submittedName>
        <fullName evidence="1">Uncharacterized protein</fullName>
    </submittedName>
</protein>
<organism evidence="1 2">
    <name type="scientific">Pseudomonas savastanoi pv. glycinea str. race 4</name>
    <dbReference type="NCBI Taxonomy" id="875330"/>
    <lineage>
        <taxon>Bacteria</taxon>
        <taxon>Pseudomonadati</taxon>
        <taxon>Pseudomonadota</taxon>
        <taxon>Gammaproteobacteria</taxon>
        <taxon>Pseudomonadales</taxon>
        <taxon>Pseudomonadaceae</taxon>
        <taxon>Pseudomonas</taxon>
    </lineage>
</organism>
<name>F3CHX6_PSESG</name>